<gene>
    <name evidence="1" type="ORF">DSO57_1016479</name>
</gene>
<evidence type="ECO:0000313" key="2">
    <source>
        <dbReference type="Proteomes" id="UP001165960"/>
    </source>
</evidence>
<proteinExistence type="predicted"/>
<accession>A0ACC2STM5</accession>
<name>A0ACC2STM5_9FUNG</name>
<organism evidence="1 2">
    <name type="scientific">Entomophthora muscae</name>
    <dbReference type="NCBI Taxonomy" id="34485"/>
    <lineage>
        <taxon>Eukaryota</taxon>
        <taxon>Fungi</taxon>
        <taxon>Fungi incertae sedis</taxon>
        <taxon>Zoopagomycota</taxon>
        <taxon>Entomophthoromycotina</taxon>
        <taxon>Entomophthoromycetes</taxon>
        <taxon>Entomophthorales</taxon>
        <taxon>Entomophthoraceae</taxon>
        <taxon>Entomophthora</taxon>
    </lineage>
</organism>
<protein>
    <submittedName>
        <fullName evidence="1">Uncharacterized protein</fullName>
    </submittedName>
</protein>
<dbReference type="Proteomes" id="UP001165960">
    <property type="component" value="Unassembled WGS sequence"/>
</dbReference>
<evidence type="ECO:0000313" key="1">
    <source>
        <dbReference type="EMBL" id="KAJ9065738.1"/>
    </source>
</evidence>
<comment type="caution">
    <text evidence="1">The sequence shown here is derived from an EMBL/GenBank/DDBJ whole genome shotgun (WGS) entry which is preliminary data.</text>
</comment>
<dbReference type="EMBL" id="QTSX02004327">
    <property type="protein sequence ID" value="KAJ9065738.1"/>
    <property type="molecule type" value="Genomic_DNA"/>
</dbReference>
<keyword evidence="2" id="KW-1185">Reference proteome</keyword>
<sequence>MQRLPGIRELFSESFLLSNGIRLESSMSHPPSSCTSPPSANVTLHQRHRMSPYQELLLGGIFRRTSYPSSSLRRRLAAQFDLDPRIIQVWFQNRRQKQRGTNRR</sequence>
<reference evidence="1" key="1">
    <citation type="submission" date="2022-04" db="EMBL/GenBank/DDBJ databases">
        <title>Genome of the entomopathogenic fungus Entomophthora muscae.</title>
        <authorList>
            <person name="Elya C."/>
            <person name="Lovett B.R."/>
            <person name="Lee E."/>
            <person name="Macias A.M."/>
            <person name="Hajek A.E."/>
            <person name="De Bivort B.L."/>
            <person name="Kasson M.T."/>
            <person name="De Fine Licht H.H."/>
            <person name="Stajich J.E."/>
        </authorList>
    </citation>
    <scope>NUCLEOTIDE SEQUENCE</scope>
    <source>
        <strain evidence="1">Berkeley</strain>
    </source>
</reference>